<gene>
    <name evidence="2" type="ORF">SAMN05421509_1075</name>
    <name evidence="3" type="ORF">SR908_10035</name>
</gene>
<keyword evidence="5" id="KW-1185">Reference proteome</keyword>
<dbReference type="Proteomes" id="UP000219023">
    <property type="component" value="Unassembled WGS sequence"/>
</dbReference>
<proteinExistence type="predicted"/>
<dbReference type="RefSeq" id="WP_097023352.1">
    <property type="nucleotide sequence ID" value="NZ_CP140151.1"/>
</dbReference>
<reference evidence="2 4" key="1">
    <citation type="submission" date="2017-08" db="EMBL/GenBank/DDBJ databases">
        <authorList>
            <person name="de Groot N.N."/>
        </authorList>
    </citation>
    <scope>NUCLEOTIDE SEQUENCE [LARGE SCALE GENOMIC DNA]</scope>
    <source>
        <strain evidence="2 4">USBA 855</strain>
    </source>
</reference>
<reference evidence="3 5" key="2">
    <citation type="submission" date="2023-11" db="EMBL/GenBank/DDBJ databases">
        <title>MicrobeMod: A computational toolkit for identifying prokaryotic methylation and restriction-modification with nanopore sequencing.</title>
        <authorList>
            <person name="Crits-Christoph A."/>
            <person name="Kang S.C."/>
            <person name="Lee H."/>
            <person name="Ostrov N."/>
        </authorList>
    </citation>
    <scope>NUCLEOTIDE SEQUENCE [LARGE SCALE GENOMIC DNA]</scope>
    <source>
        <strain evidence="3 5">ATCC 43984</strain>
    </source>
</reference>
<evidence type="ECO:0000313" key="5">
    <source>
        <dbReference type="Proteomes" id="UP001321908"/>
    </source>
</evidence>
<keyword evidence="1" id="KW-0732">Signal</keyword>
<protein>
    <submittedName>
        <fullName evidence="2 3">NlpE N-terminal domain-containing protein</fullName>
    </submittedName>
</protein>
<evidence type="ECO:0000313" key="3">
    <source>
        <dbReference type="EMBL" id="WQH07828.1"/>
    </source>
</evidence>
<dbReference type="Pfam" id="PF04170">
    <property type="entry name" value="NlpE"/>
    <property type="match status" value="1"/>
</dbReference>
<sequence>MQIRTLLAGSAMLAVLAGCATGTSQQGQPGASEQAEQPTVYTGTLPCRSCDGIDLEVQLMGDDEDATADERTFELQAEYRNHPENPPAEEYDGQWEVIDGAAEDPEATVYELTPDGEGQIYYFQKLDANTLELIDPQLRRFENGETLRLQRQQ</sequence>
<organism evidence="2 4">
    <name type="scientific">Chromohalobacter canadensis</name>
    <dbReference type="NCBI Taxonomy" id="141389"/>
    <lineage>
        <taxon>Bacteria</taxon>
        <taxon>Pseudomonadati</taxon>
        <taxon>Pseudomonadota</taxon>
        <taxon>Gammaproteobacteria</taxon>
        <taxon>Oceanospirillales</taxon>
        <taxon>Halomonadaceae</taxon>
        <taxon>Chromohalobacter</taxon>
    </lineage>
</organism>
<dbReference type="Proteomes" id="UP001321908">
    <property type="component" value="Chromosome"/>
</dbReference>
<dbReference type="EMBL" id="OBQJ01000007">
    <property type="protein sequence ID" value="SOC56375.1"/>
    <property type="molecule type" value="Genomic_DNA"/>
</dbReference>
<name>A0A285VQQ8_9GAMM</name>
<dbReference type="OrthoDB" id="5348860at2"/>
<dbReference type="InterPro" id="IPR007298">
    <property type="entry name" value="Cu-R_lipoprotein_NlpE"/>
</dbReference>
<evidence type="ECO:0000313" key="2">
    <source>
        <dbReference type="EMBL" id="SOC56375.1"/>
    </source>
</evidence>
<dbReference type="PROSITE" id="PS51257">
    <property type="entry name" value="PROKAR_LIPOPROTEIN"/>
    <property type="match status" value="1"/>
</dbReference>
<evidence type="ECO:0000256" key="1">
    <source>
        <dbReference type="SAM" id="SignalP"/>
    </source>
</evidence>
<accession>A0A285VQQ8</accession>
<dbReference type="AlphaFoldDB" id="A0A285VQQ8"/>
<feature type="chain" id="PRO_5013239043" evidence="1">
    <location>
        <begin position="21"/>
        <end position="153"/>
    </location>
</feature>
<dbReference type="EMBL" id="CP140151">
    <property type="protein sequence ID" value="WQH07828.1"/>
    <property type="molecule type" value="Genomic_DNA"/>
</dbReference>
<feature type="signal peptide" evidence="1">
    <location>
        <begin position="1"/>
        <end position="20"/>
    </location>
</feature>
<dbReference type="Gene3D" id="2.40.128.640">
    <property type="match status" value="1"/>
</dbReference>
<evidence type="ECO:0000313" key="4">
    <source>
        <dbReference type="Proteomes" id="UP000219023"/>
    </source>
</evidence>